<proteinExistence type="predicted"/>
<comment type="caution">
    <text evidence="1">The sequence shown here is derived from an EMBL/GenBank/DDBJ whole genome shotgun (WGS) entry which is preliminary data.</text>
</comment>
<organism evidence="1 2">
    <name type="scientific">Apophysomyces ossiformis</name>
    <dbReference type="NCBI Taxonomy" id="679940"/>
    <lineage>
        <taxon>Eukaryota</taxon>
        <taxon>Fungi</taxon>
        <taxon>Fungi incertae sedis</taxon>
        <taxon>Mucoromycota</taxon>
        <taxon>Mucoromycotina</taxon>
        <taxon>Mucoromycetes</taxon>
        <taxon>Mucorales</taxon>
        <taxon>Mucorineae</taxon>
        <taxon>Mucoraceae</taxon>
        <taxon>Apophysomyces</taxon>
    </lineage>
</organism>
<dbReference type="OrthoDB" id="2267507at2759"/>
<keyword evidence="2" id="KW-1185">Reference proteome</keyword>
<dbReference type="Gene3D" id="3.80.10.10">
    <property type="entry name" value="Ribonuclease Inhibitor"/>
    <property type="match status" value="1"/>
</dbReference>
<accession>A0A8H7BK40</accession>
<evidence type="ECO:0000313" key="1">
    <source>
        <dbReference type="EMBL" id="KAF7724418.1"/>
    </source>
</evidence>
<gene>
    <name evidence="1" type="ORF">EC973_001082</name>
</gene>
<name>A0A8H7BK40_9FUNG</name>
<dbReference type="Proteomes" id="UP000605846">
    <property type="component" value="Unassembled WGS sequence"/>
</dbReference>
<protein>
    <submittedName>
        <fullName evidence="1">Uncharacterized protein</fullName>
    </submittedName>
</protein>
<reference evidence="1" key="1">
    <citation type="submission" date="2020-01" db="EMBL/GenBank/DDBJ databases">
        <title>Genome Sequencing of Three Apophysomyces-Like Fungal Strains Confirms a Novel Fungal Genus in the Mucoromycota with divergent Burkholderia-like Endosymbiotic Bacteria.</title>
        <authorList>
            <person name="Stajich J.E."/>
            <person name="Macias A.M."/>
            <person name="Carter-House D."/>
            <person name="Lovett B."/>
            <person name="Kasson L.R."/>
            <person name="Berry K."/>
            <person name="Grigoriev I."/>
            <person name="Chang Y."/>
            <person name="Spatafora J."/>
            <person name="Kasson M.T."/>
        </authorList>
    </citation>
    <scope>NUCLEOTIDE SEQUENCE</scope>
    <source>
        <strain evidence="1">NRRL A-21654</strain>
    </source>
</reference>
<dbReference type="InterPro" id="IPR032675">
    <property type="entry name" value="LRR_dom_sf"/>
</dbReference>
<sequence length="575" mass="67538">MALKRAKVLIKTPGQLQKFLSRQGGGFPLGTQIRELRVRLEVKVREWDLERIQRMCPLLEVFLFEPDSLMSNRTRSTFWYSRHHRIKRVGYYRIFTGWRYLRRIPVIWKYSDEVMDYLHSHGHQLEKIVFSEDTMLVMIETIGYSKPFSWLTGVRKLVLDGHFYHFHFHPADMDELHAHMPQLEDLDMGGIRMTEEYQKEYQSASQPAWHLRRFAAKSIPSRPIWFDYIARKFPLLESLELLEGCDSDFSMTDSQQYKDGILEMAKKLGKLRQLIIESFFWLTLPFFEVLEGFGTQLTEFGTSIDFTDDRTKRTIEAYLPMIQSYVTSMALTLPAQFCQLPGSYTRLTKLEIFLCFMECDPDGLKLNVILDAAITLQELQIHGGSVYIESSQDDGKMHPLRKIGLSSVIFSDTFFSRLSNICLELKIVVLTSFLFDIPYLTRYPKFVVDTPHHTFDLVEVKDPSMAIFCMDIANCTTRESWYHVYVEDVEDENDRWENETAFNRKMQRLNDNDVAYIKKVEASCTSWIRPQRARTDRVPAKHWEKNVELGYFSLRCANIKSFVFDGVDYFQAIND</sequence>
<dbReference type="EMBL" id="JABAYA010000120">
    <property type="protein sequence ID" value="KAF7724418.1"/>
    <property type="molecule type" value="Genomic_DNA"/>
</dbReference>
<evidence type="ECO:0000313" key="2">
    <source>
        <dbReference type="Proteomes" id="UP000605846"/>
    </source>
</evidence>
<dbReference type="AlphaFoldDB" id="A0A8H7BK40"/>